<name>A0AAX2JC46_9FUSO</name>
<dbReference type="CDD" id="cd00761">
    <property type="entry name" value="Glyco_tranf_GTA_type"/>
    <property type="match status" value="1"/>
</dbReference>
<dbReference type="Pfam" id="PF00535">
    <property type="entry name" value="Glycos_transf_2"/>
    <property type="match status" value="1"/>
</dbReference>
<dbReference type="GeneID" id="78453430"/>
<dbReference type="GO" id="GO:0016758">
    <property type="term" value="F:hexosyltransferase activity"/>
    <property type="evidence" value="ECO:0007669"/>
    <property type="project" value="UniProtKB-ARBA"/>
</dbReference>
<keyword evidence="2" id="KW-0808">Transferase</keyword>
<dbReference type="AlphaFoldDB" id="A0AAX2JC46"/>
<protein>
    <submittedName>
        <fullName evidence="2">PGL/p-HBAD biosynthesis glycosyltransferase Rv2957/MT3031</fullName>
        <ecNumber evidence="2">2.4.1.-</ecNumber>
    </submittedName>
</protein>
<dbReference type="RefSeq" id="WP_005981668.1">
    <property type="nucleotide sequence ID" value="NZ_CABKNW010000005.1"/>
</dbReference>
<accession>A0AAX2JC46</accession>
<evidence type="ECO:0000313" key="3">
    <source>
        <dbReference type="Proteomes" id="UP000249008"/>
    </source>
</evidence>
<proteinExistence type="predicted"/>
<dbReference type="InterPro" id="IPR001173">
    <property type="entry name" value="Glyco_trans_2-like"/>
</dbReference>
<dbReference type="Proteomes" id="UP000249008">
    <property type="component" value="Chromosome 1"/>
</dbReference>
<organism evidence="2 3">
    <name type="scientific">Fusobacterium ulcerans</name>
    <dbReference type="NCBI Taxonomy" id="861"/>
    <lineage>
        <taxon>Bacteria</taxon>
        <taxon>Fusobacteriati</taxon>
        <taxon>Fusobacteriota</taxon>
        <taxon>Fusobacteriia</taxon>
        <taxon>Fusobacteriales</taxon>
        <taxon>Fusobacteriaceae</taxon>
        <taxon>Fusobacterium</taxon>
    </lineage>
</organism>
<feature type="domain" description="Glycosyltransferase 2-like" evidence="1">
    <location>
        <begin position="7"/>
        <end position="172"/>
    </location>
</feature>
<dbReference type="EC" id="2.4.1.-" evidence="2"/>
<dbReference type="SUPFAM" id="SSF53448">
    <property type="entry name" value="Nucleotide-diphospho-sugar transferases"/>
    <property type="match status" value="1"/>
</dbReference>
<sequence>MGKVFFSIIVPCYNVEKYIEKTIKSILTQTFDDFELILVNDGSTDKTKNILDEYFQKDKRINVINKKNSGVSEARNEGIKIAVGKYIYFLDGDDYITNDFLSETAEILKKEEPDILFFSYIIAKNNELYEKRNRKIKEGNYSKEFILKNLFLRRISKAVTGTNIIRKKIIEENKIIFDKKLTYSEDYNFLIRVINFSENFYYVNKSYFIYFQRQGSAMNKEISLKKLDTLKSLQNLRTLSSIKKKTMEKYFYLFYAITFIGNINELVKKKSTKIEQSIYLKELRKYEKNIQNMKFIFEKEYFFYKILILLYKLSPKLCYGVLKILIKIQKYI</sequence>
<reference evidence="2 3" key="1">
    <citation type="submission" date="2018-06" db="EMBL/GenBank/DDBJ databases">
        <authorList>
            <consortium name="Pathogen Informatics"/>
            <person name="Doyle S."/>
        </authorList>
    </citation>
    <scope>NUCLEOTIDE SEQUENCE [LARGE SCALE GENOMIC DNA]</scope>
    <source>
        <strain evidence="2 3">NCTC12112</strain>
    </source>
</reference>
<dbReference type="PANTHER" id="PTHR22916">
    <property type="entry name" value="GLYCOSYLTRANSFERASE"/>
    <property type="match status" value="1"/>
</dbReference>
<evidence type="ECO:0000313" key="2">
    <source>
        <dbReference type="EMBL" id="SQJ06912.1"/>
    </source>
</evidence>
<dbReference type="KEGG" id="ful:C4N20_01325"/>
<dbReference type="Gene3D" id="3.90.550.10">
    <property type="entry name" value="Spore Coat Polysaccharide Biosynthesis Protein SpsA, Chain A"/>
    <property type="match status" value="1"/>
</dbReference>
<evidence type="ECO:0000259" key="1">
    <source>
        <dbReference type="Pfam" id="PF00535"/>
    </source>
</evidence>
<keyword evidence="2" id="KW-0328">Glycosyltransferase</keyword>
<dbReference type="InterPro" id="IPR029044">
    <property type="entry name" value="Nucleotide-diphossugar_trans"/>
</dbReference>
<dbReference type="PANTHER" id="PTHR22916:SF3">
    <property type="entry name" value="UDP-GLCNAC:BETAGAL BETA-1,3-N-ACETYLGLUCOSAMINYLTRANSFERASE-LIKE PROTEIN 1"/>
    <property type="match status" value="1"/>
</dbReference>
<gene>
    <name evidence="2" type="ORF">NCTC12112_02142</name>
</gene>
<dbReference type="EMBL" id="LS483487">
    <property type="protein sequence ID" value="SQJ06912.1"/>
    <property type="molecule type" value="Genomic_DNA"/>
</dbReference>